<dbReference type="OrthoDB" id="9770553at2"/>
<dbReference type="CDD" id="cd02440">
    <property type="entry name" value="AdoMet_MTases"/>
    <property type="match status" value="1"/>
</dbReference>
<keyword evidence="2" id="KW-0808">Transferase</keyword>
<dbReference type="InterPro" id="IPR029063">
    <property type="entry name" value="SAM-dependent_MTases_sf"/>
</dbReference>
<keyword evidence="2" id="KW-0489">Methyltransferase</keyword>
<proteinExistence type="predicted"/>
<dbReference type="GO" id="GO:0032259">
    <property type="term" value="P:methylation"/>
    <property type="evidence" value="ECO:0007669"/>
    <property type="project" value="UniProtKB-KW"/>
</dbReference>
<keyword evidence="3" id="KW-1185">Reference proteome</keyword>
<dbReference type="GO" id="GO:0008757">
    <property type="term" value="F:S-adenosylmethionine-dependent methyltransferase activity"/>
    <property type="evidence" value="ECO:0007669"/>
    <property type="project" value="InterPro"/>
</dbReference>
<dbReference type="PANTHER" id="PTHR42912">
    <property type="entry name" value="METHYLTRANSFERASE"/>
    <property type="match status" value="1"/>
</dbReference>
<dbReference type="InterPro" id="IPR050508">
    <property type="entry name" value="Methyltransf_Superfamily"/>
</dbReference>
<reference evidence="2 3" key="1">
    <citation type="submission" date="2019-03" db="EMBL/GenBank/DDBJ databases">
        <title>Genomic Encyclopedia of Type Strains, Phase III (KMG-III): the genomes of soil and plant-associated and newly described type strains.</title>
        <authorList>
            <person name="Whitman W."/>
        </authorList>
    </citation>
    <scope>NUCLEOTIDE SEQUENCE [LARGE SCALE GENOMIC DNA]</scope>
    <source>
        <strain evidence="2 3">CECT 8455</strain>
    </source>
</reference>
<dbReference type="EMBL" id="SNZW01000013">
    <property type="protein sequence ID" value="TDS16878.1"/>
    <property type="molecule type" value="Genomic_DNA"/>
</dbReference>
<comment type="caution">
    <text evidence="2">The sequence shown here is derived from an EMBL/GenBank/DDBJ whole genome shotgun (WGS) entry which is preliminary data.</text>
</comment>
<dbReference type="Gene3D" id="3.40.50.150">
    <property type="entry name" value="Vaccinia Virus protein VP39"/>
    <property type="match status" value="1"/>
</dbReference>
<evidence type="ECO:0000313" key="3">
    <source>
        <dbReference type="Proteomes" id="UP000295274"/>
    </source>
</evidence>
<name>A0A4V3E2E6_9FLAO</name>
<gene>
    <name evidence="2" type="ORF">DFQ03_1366</name>
</gene>
<dbReference type="Pfam" id="PF08241">
    <property type="entry name" value="Methyltransf_11"/>
    <property type="match status" value="1"/>
</dbReference>
<dbReference type="PANTHER" id="PTHR42912:SF80">
    <property type="entry name" value="METHYLTRANSFERASE DOMAIN-CONTAINING PROTEIN"/>
    <property type="match status" value="1"/>
</dbReference>
<sequence>MVYTKIFDQNVEAYEQWYQDYPEVFESELLAIKEQLQKLPENLKGIEVGLGTGRFSEPLGIKEGVEPSKEMAALAIKRGVSVLNGYAEQLPFGDLRFDFVLFVTVCHLDNIKHAFAEAYRVLKPAGAIVIGFLDSERSIAQQYLEKRHRSTFFAKANFYTVSRIEVLLKEAGFKSLEFNQTLFGNLDDIKEVQMSKEGFGEGSFVVVKAIKK</sequence>
<keyword evidence="2" id="KW-0830">Ubiquinone</keyword>
<protein>
    <submittedName>
        <fullName evidence="2">Ubiquinone/menaquinone biosynthesis C-methylase UbiE</fullName>
    </submittedName>
</protein>
<dbReference type="RefSeq" id="WP_133672376.1">
    <property type="nucleotide sequence ID" value="NZ_SNZW01000013.1"/>
</dbReference>
<organism evidence="2 3">
    <name type="scientific">Maribacter caenipelagi</name>
    <dbReference type="NCBI Taxonomy" id="1447781"/>
    <lineage>
        <taxon>Bacteria</taxon>
        <taxon>Pseudomonadati</taxon>
        <taxon>Bacteroidota</taxon>
        <taxon>Flavobacteriia</taxon>
        <taxon>Flavobacteriales</taxon>
        <taxon>Flavobacteriaceae</taxon>
        <taxon>Maribacter</taxon>
    </lineage>
</organism>
<dbReference type="SUPFAM" id="SSF53335">
    <property type="entry name" value="S-adenosyl-L-methionine-dependent methyltransferases"/>
    <property type="match status" value="1"/>
</dbReference>
<dbReference type="AlphaFoldDB" id="A0A4V3E2E6"/>
<feature type="domain" description="Methyltransferase type 11" evidence="1">
    <location>
        <begin position="47"/>
        <end position="130"/>
    </location>
</feature>
<accession>A0A4V3E2E6</accession>
<evidence type="ECO:0000259" key="1">
    <source>
        <dbReference type="Pfam" id="PF08241"/>
    </source>
</evidence>
<dbReference type="InterPro" id="IPR013216">
    <property type="entry name" value="Methyltransf_11"/>
</dbReference>
<dbReference type="Proteomes" id="UP000295274">
    <property type="component" value="Unassembled WGS sequence"/>
</dbReference>
<evidence type="ECO:0000313" key="2">
    <source>
        <dbReference type="EMBL" id="TDS16878.1"/>
    </source>
</evidence>